<dbReference type="PRINTS" id="PR01780">
    <property type="entry name" value="LANTIREGPROT"/>
</dbReference>
<dbReference type="InterPro" id="IPR036097">
    <property type="entry name" value="HisK_dim/P_sf"/>
</dbReference>
<dbReference type="EC" id="2.7.13.3" evidence="3"/>
<comment type="subcellular location">
    <subcellularLocation>
        <location evidence="2">Cell membrane</location>
        <topology evidence="2">Multi-pass membrane protein</topology>
    </subcellularLocation>
</comment>
<dbReference type="GO" id="GO:0005524">
    <property type="term" value="F:ATP binding"/>
    <property type="evidence" value="ECO:0007669"/>
    <property type="project" value="UniProtKB-KW"/>
</dbReference>
<feature type="domain" description="HAMP" evidence="16">
    <location>
        <begin position="194"/>
        <end position="246"/>
    </location>
</feature>
<keyword evidence="12" id="KW-0902">Two-component regulatory system</keyword>
<evidence type="ECO:0000256" key="3">
    <source>
        <dbReference type="ARBA" id="ARBA00012438"/>
    </source>
</evidence>
<evidence type="ECO:0000256" key="13">
    <source>
        <dbReference type="ARBA" id="ARBA00023136"/>
    </source>
</evidence>
<feature type="transmembrane region" description="Helical" evidence="14">
    <location>
        <begin position="176"/>
        <end position="194"/>
    </location>
</feature>
<dbReference type="FunFam" id="1.10.287.130:FF:000008">
    <property type="entry name" value="Two-component sensor histidine kinase"/>
    <property type="match status" value="1"/>
</dbReference>
<comment type="caution">
    <text evidence="17">The sequence shown here is derived from an EMBL/GenBank/DDBJ whole genome shotgun (WGS) entry which is preliminary data.</text>
</comment>
<evidence type="ECO:0000256" key="7">
    <source>
        <dbReference type="ARBA" id="ARBA00022692"/>
    </source>
</evidence>
<dbReference type="SMART" id="SM00388">
    <property type="entry name" value="HisKA"/>
    <property type="match status" value="1"/>
</dbReference>
<dbReference type="InterPro" id="IPR008358">
    <property type="entry name" value="Sig_transdc_His_kin/Pase_MprB"/>
</dbReference>
<evidence type="ECO:0000256" key="14">
    <source>
        <dbReference type="SAM" id="Phobius"/>
    </source>
</evidence>
<dbReference type="SUPFAM" id="SSF158472">
    <property type="entry name" value="HAMP domain-like"/>
    <property type="match status" value="1"/>
</dbReference>
<protein>
    <recommendedName>
        <fullName evidence="3">histidine kinase</fullName>
        <ecNumber evidence="3">2.7.13.3</ecNumber>
    </recommendedName>
</protein>
<keyword evidence="7 14" id="KW-0812">Transmembrane</keyword>
<evidence type="ECO:0000259" key="16">
    <source>
        <dbReference type="PROSITE" id="PS50885"/>
    </source>
</evidence>
<keyword evidence="8" id="KW-0547">Nucleotide-binding</keyword>
<dbReference type="InterPro" id="IPR003594">
    <property type="entry name" value="HATPase_dom"/>
</dbReference>
<keyword evidence="10" id="KW-0067">ATP-binding</keyword>
<dbReference type="PANTHER" id="PTHR45528:SF1">
    <property type="entry name" value="SENSOR HISTIDINE KINASE CPXA"/>
    <property type="match status" value="1"/>
</dbReference>
<evidence type="ECO:0000256" key="6">
    <source>
        <dbReference type="ARBA" id="ARBA00022679"/>
    </source>
</evidence>
<evidence type="ECO:0000256" key="11">
    <source>
        <dbReference type="ARBA" id="ARBA00022989"/>
    </source>
</evidence>
<keyword evidence="5" id="KW-0597">Phosphoprotein</keyword>
<keyword evidence="9 17" id="KW-0418">Kinase</keyword>
<dbReference type="InterPro" id="IPR003661">
    <property type="entry name" value="HisK_dim/P_dom"/>
</dbReference>
<feature type="domain" description="Histidine kinase" evidence="15">
    <location>
        <begin position="254"/>
        <end position="472"/>
    </location>
</feature>
<evidence type="ECO:0000256" key="1">
    <source>
        <dbReference type="ARBA" id="ARBA00000085"/>
    </source>
</evidence>
<evidence type="ECO:0000256" key="2">
    <source>
        <dbReference type="ARBA" id="ARBA00004651"/>
    </source>
</evidence>
<dbReference type="PROSITE" id="PS50109">
    <property type="entry name" value="HIS_KIN"/>
    <property type="match status" value="1"/>
</dbReference>
<dbReference type="PANTHER" id="PTHR45528">
    <property type="entry name" value="SENSOR HISTIDINE KINASE CPXA"/>
    <property type="match status" value="1"/>
</dbReference>
<evidence type="ECO:0000256" key="8">
    <source>
        <dbReference type="ARBA" id="ARBA00022741"/>
    </source>
</evidence>
<dbReference type="InterPro" id="IPR050398">
    <property type="entry name" value="HssS/ArlS-like"/>
</dbReference>
<evidence type="ECO:0000313" key="18">
    <source>
        <dbReference type="Proteomes" id="UP000077407"/>
    </source>
</evidence>
<evidence type="ECO:0000259" key="15">
    <source>
        <dbReference type="PROSITE" id="PS50109"/>
    </source>
</evidence>
<dbReference type="SMART" id="SM00387">
    <property type="entry name" value="HATPase_c"/>
    <property type="match status" value="1"/>
</dbReference>
<dbReference type="EMBL" id="LITT01000005">
    <property type="protein sequence ID" value="OAA91637.1"/>
    <property type="molecule type" value="Genomic_DNA"/>
</dbReference>
<dbReference type="PATRIC" id="fig|1538.10.peg.1100"/>
<dbReference type="SUPFAM" id="SSF55874">
    <property type="entry name" value="ATPase domain of HSP90 chaperone/DNA topoisomerase II/histidine kinase"/>
    <property type="match status" value="1"/>
</dbReference>
<dbReference type="Pfam" id="PF00672">
    <property type="entry name" value="HAMP"/>
    <property type="match status" value="1"/>
</dbReference>
<evidence type="ECO:0000256" key="4">
    <source>
        <dbReference type="ARBA" id="ARBA00022475"/>
    </source>
</evidence>
<reference evidence="17 18" key="1">
    <citation type="journal article" date="2015" name="Biotechnol. Bioeng.">
        <title>Genome sequence and phenotypic characterization of Caulobacter segnis.</title>
        <authorList>
            <person name="Patel S."/>
            <person name="Fletcher B."/>
            <person name="Scott D.C."/>
            <person name="Ely B."/>
        </authorList>
    </citation>
    <scope>NUCLEOTIDE SEQUENCE [LARGE SCALE GENOMIC DNA]</scope>
    <source>
        <strain evidence="17 18">ERI-2</strain>
    </source>
</reference>
<evidence type="ECO:0000256" key="5">
    <source>
        <dbReference type="ARBA" id="ARBA00022553"/>
    </source>
</evidence>
<dbReference type="CDD" id="cd00082">
    <property type="entry name" value="HisKA"/>
    <property type="match status" value="1"/>
</dbReference>
<sequence length="472" mass="54923">MKMIFELIIVIVLFSVIIESKRMFKLRSELVFSAIVSLIIAVIFAVFLKEFVLGSFLNNSKNTSEYVHENMIVRIEQDLKNMNINDTNKLQKYMDKEFNMLYFIFIVHKDGKIIASTNKEIKSIDTQEIIDGKKTFKFLNTRRDNLVRITRCDYLKDGCYLYYVYIGYGKLENGNIVGIMTFIIFIIVFFLLIWKRISYISKIKSTVRNITEGNLSSRVPLKYKNELGELAEDINYMASKIEKEEKSRNEFMTNISHDLRTPLTTILGYINMIKNNKYESKGELDNYVDIMDKKGIYLKNMLDDFFEYSKLSSNDIILEKQKLELNELARQIAEEEEDEFTQKGLRLSINLPQESIYIKADPGLFLRVVNNLLSNALKYSMENTVVEFNISRETFNNASYAVLSVSNIPNDPISNDDLENFFERLYKKDSSRQKEGSGLGLSIVKNIVKLHGGFVKAYKQDNKLVFKVYQPC</sequence>
<keyword evidence="6 17" id="KW-0808">Transferase</keyword>
<proteinExistence type="predicted"/>
<keyword evidence="11 14" id="KW-1133">Transmembrane helix</keyword>
<dbReference type="Gene3D" id="1.10.287.130">
    <property type="match status" value="1"/>
</dbReference>
<organism evidence="17 18">
    <name type="scientific">Clostridium ljungdahlii</name>
    <dbReference type="NCBI Taxonomy" id="1538"/>
    <lineage>
        <taxon>Bacteria</taxon>
        <taxon>Bacillati</taxon>
        <taxon>Bacillota</taxon>
        <taxon>Clostridia</taxon>
        <taxon>Eubacteriales</taxon>
        <taxon>Clostridiaceae</taxon>
        <taxon>Clostridium</taxon>
    </lineage>
</organism>
<dbReference type="InterPro" id="IPR003660">
    <property type="entry name" value="HAMP_dom"/>
</dbReference>
<dbReference type="Proteomes" id="UP000077407">
    <property type="component" value="Unassembled WGS sequence"/>
</dbReference>
<dbReference type="GO" id="GO:0005886">
    <property type="term" value="C:plasma membrane"/>
    <property type="evidence" value="ECO:0007669"/>
    <property type="project" value="UniProtKB-SubCell"/>
</dbReference>
<gene>
    <name evidence="17" type="primary">baeS</name>
    <name evidence="17" type="ORF">WY13_00602</name>
</gene>
<evidence type="ECO:0000256" key="12">
    <source>
        <dbReference type="ARBA" id="ARBA00023012"/>
    </source>
</evidence>
<dbReference type="CDD" id="cd06225">
    <property type="entry name" value="HAMP"/>
    <property type="match status" value="1"/>
</dbReference>
<dbReference type="AlphaFoldDB" id="A0A166S517"/>
<keyword evidence="4" id="KW-1003">Cell membrane</keyword>
<dbReference type="PROSITE" id="PS50885">
    <property type="entry name" value="HAMP"/>
    <property type="match status" value="1"/>
</dbReference>
<dbReference type="InterPro" id="IPR005467">
    <property type="entry name" value="His_kinase_dom"/>
</dbReference>
<name>A0A166S517_9CLOT</name>
<dbReference type="SMART" id="SM00304">
    <property type="entry name" value="HAMP"/>
    <property type="match status" value="1"/>
</dbReference>
<comment type="catalytic activity">
    <reaction evidence="1">
        <text>ATP + protein L-histidine = ADP + protein N-phospho-L-histidine.</text>
        <dbReference type="EC" id="2.7.13.3"/>
    </reaction>
</comment>
<dbReference type="GO" id="GO:0000155">
    <property type="term" value="F:phosphorelay sensor kinase activity"/>
    <property type="evidence" value="ECO:0007669"/>
    <property type="project" value="InterPro"/>
</dbReference>
<accession>A0A166S517</accession>
<dbReference type="Pfam" id="PF02518">
    <property type="entry name" value="HATPase_c"/>
    <property type="match status" value="1"/>
</dbReference>
<dbReference type="Pfam" id="PF00512">
    <property type="entry name" value="HisKA"/>
    <property type="match status" value="1"/>
</dbReference>
<evidence type="ECO:0000256" key="10">
    <source>
        <dbReference type="ARBA" id="ARBA00022840"/>
    </source>
</evidence>
<dbReference type="Gene3D" id="3.30.565.10">
    <property type="entry name" value="Histidine kinase-like ATPase, C-terminal domain"/>
    <property type="match status" value="1"/>
</dbReference>
<evidence type="ECO:0000313" key="17">
    <source>
        <dbReference type="EMBL" id="OAA91637.1"/>
    </source>
</evidence>
<dbReference type="SUPFAM" id="SSF47384">
    <property type="entry name" value="Homodimeric domain of signal transducing histidine kinase"/>
    <property type="match status" value="1"/>
</dbReference>
<feature type="transmembrane region" description="Helical" evidence="14">
    <location>
        <begin position="30"/>
        <end position="48"/>
    </location>
</feature>
<dbReference type="InterPro" id="IPR036890">
    <property type="entry name" value="HATPase_C_sf"/>
</dbReference>
<keyword evidence="13 14" id="KW-0472">Membrane</keyword>
<evidence type="ECO:0000256" key="9">
    <source>
        <dbReference type="ARBA" id="ARBA00022777"/>
    </source>
</evidence>
<dbReference type="Gene3D" id="6.10.340.10">
    <property type="match status" value="1"/>
</dbReference>